<dbReference type="EMBL" id="JAUFPN010000170">
    <property type="protein sequence ID" value="MDN3566313.1"/>
    <property type="molecule type" value="Genomic_DNA"/>
</dbReference>
<keyword evidence="1" id="KW-0472">Membrane</keyword>
<keyword evidence="3" id="KW-1185">Reference proteome</keyword>
<evidence type="ECO:0000256" key="1">
    <source>
        <dbReference type="SAM" id="Phobius"/>
    </source>
</evidence>
<evidence type="ECO:0000313" key="2">
    <source>
        <dbReference type="EMBL" id="MDN3566313.1"/>
    </source>
</evidence>
<reference evidence="3" key="1">
    <citation type="journal article" date="2019" name="Int. J. Syst. Evol. Microbiol.">
        <title>The Global Catalogue of Microorganisms (GCM) 10K type strain sequencing project: providing services to taxonomists for standard genome sequencing and annotation.</title>
        <authorList>
            <consortium name="The Broad Institute Genomics Platform"/>
            <consortium name="The Broad Institute Genome Sequencing Center for Infectious Disease"/>
            <person name="Wu L."/>
            <person name="Ma J."/>
        </authorList>
    </citation>
    <scope>NUCLEOTIDE SEQUENCE [LARGE SCALE GENOMIC DNA]</scope>
    <source>
        <strain evidence="3">CECT 7131</strain>
    </source>
</reference>
<feature type="transmembrane region" description="Helical" evidence="1">
    <location>
        <begin position="65"/>
        <end position="86"/>
    </location>
</feature>
<sequence length="119" mass="12229">MTRLATGLLAATVALGVILGILYLGRVRKPLLIILHLLLGAAGIESLFVLLHWTPAGLVLPAGAAGPWAGGLLAAAMFLGLVARLWGRRAPAKAELLLATHAVAGVAGLLVFLSWAARL</sequence>
<protein>
    <submittedName>
        <fullName evidence="2">Uncharacterized protein</fullName>
    </submittedName>
</protein>
<keyword evidence="1" id="KW-0812">Transmembrane</keyword>
<dbReference type="RefSeq" id="WP_290318227.1">
    <property type="nucleotide sequence ID" value="NZ_JAUFPN010000170.1"/>
</dbReference>
<feature type="transmembrane region" description="Helical" evidence="1">
    <location>
        <begin position="31"/>
        <end position="53"/>
    </location>
</feature>
<feature type="transmembrane region" description="Helical" evidence="1">
    <location>
        <begin position="6"/>
        <end position="24"/>
    </location>
</feature>
<accession>A0ABT8A9K5</accession>
<organism evidence="2 3">
    <name type="scientific">Paeniroseomonas aquatica</name>
    <dbReference type="NCBI Taxonomy" id="373043"/>
    <lineage>
        <taxon>Bacteria</taxon>
        <taxon>Pseudomonadati</taxon>
        <taxon>Pseudomonadota</taxon>
        <taxon>Alphaproteobacteria</taxon>
        <taxon>Acetobacterales</taxon>
        <taxon>Acetobacteraceae</taxon>
        <taxon>Paeniroseomonas</taxon>
    </lineage>
</organism>
<gene>
    <name evidence="2" type="ORF">QWZ14_18230</name>
</gene>
<proteinExistence type="predicted"/>
<name>A0ABT8A9K5_9PROT</name>
<comment type="caution">
    <text evidence="2">The sequence shown here is derived from an EMBL/GenBank/DDBJ whole genome shotgun (WGS) entry which is preliminary data.</text>
</comment>
<feature type="transmembrane region" description="Helical" evidence="1">
    <location>
        <begin position="98"/>
        <end position="117"/>
    </location>
</feature>
<dbReference type="Proteomes" id="UP001529369">
    <property type="component" value="Unassembled WGS sequence"/>
</dbReference>
<evidence type="ECO:0000313" key="3">
    <source>
        <dbReference type="Proteomes" id="UP001529369"/>
    </source>
</evidence>
<keyword evidence="1" id="KW-1133">Transmembrane helix</keyword>